<proteinExistence type="predicted"/>
<gene>
    <name evidence="1" type="ORF">M9458_047379</name>
</gene>
<evidence type="ECO:0000313" key="1">
    <source>
        <dbReference type="EMBL" id="KAL0156133.1"/>
    </source>
</evidence>
<dbReference type="Proteomes" id="UP001529510">
    <property type="component" value="Unassembled WGS sequence"/>
</dbReference>
<dbReference type="AlphaFoldDB" id="A0ABD0N3I3"/>
<comment type="caution">
    <text evidence="1">The sequence shown here is derived from an EMBL/GenBank/DDBJ whole genome shotgun (WGS) entry which is preliminary data.</text>
</comment>
<feature type="non-terminal residue" evidence="1">
    <location>
        <position position="1"/>
    </location>
</feature>
<dbReference type="EMBL" id="JAMKFB020000024">
    <property type="protein sequence ID" value="KAL0156133.1"/>
    <property type="molecule type" value="Genomic_DNA"/>
</dbReference>
<dbReference type="InterPro" id="IPR027267">
    <property type="entry name" value="AH/BAR_dom_sf"/>
</dbReference>
<accession>A0ABD0N3I3</accession>
<dbReference type="Gene3D" id="1.20.1270.60">
    <property type="entry name" value="Arfaptin homology (AH) domain/BAR domain"/>
    <property type="match status" value="1"/>
</dbReference>
<name>A0ABD0N3I3_CIRMR</name>
<reference evidence="1 2" key="1">
    <citation type="submission" date="2024-05" db="EMBL/GenBank/DDBJ databases">
        <title>Genome sequencing and assembly of Indian major carp, Cirrhinus mrigala (Hamilton, 1822).</title>
        <authorList>
            <person name="Mohindra V."/>
            <person name="Chowdhury L.M."/>
            <person name="Lal K."/>
            <person name="Jena J.K."/>
        </authorList>
    </citation>
    <scope>NUCLEOTIDE SEQUENCE [LARGE SCALE GENOMIC DNA]</scope>
    <source>
        <strain evidence="1">CM1030</strain>
        <tissue evidence="1">Blood</tissue>
    </source>
</reference>
<sequence>CFFSSTERLSTLHTSISQSLVSEDGERIHSWQKETFPRKMFCGFKESHDLAAAFSRAQRPWEKRLKK</sequence>
<keyword evidence="2" id="KW-1185">Reference proteome</keyword>
<evidence type="ECO:0000313" key="2">
    <source>
        <dbReference type="Proteomes" id="UP001529510"/>
    </source>
</evidence>
<organism evidence="1 2">
    <name type="scientific">Cirrhinus mrigala</name>
    <name type="common">Mrigala</name>
    <dbReference type="NCBI Taxonomy" id="683832"/>
    <lineage>
        <taxon>Eukaryota</taxon>
        <taxon>Metazoa</taxon>
        <taxon>Chordata</taxon>
        <taxon>Craniata</taxon>
        <taxon>Vertebrata</taxon>
        <taxon>Euteleostomi</taxon>
        <taxon>Actinopterygii</taxon>
        <taxon>Neopterygii</taxon>
        <taxon>Teleostei</taxon>
        <taxon>Ostariophysi</taxon>
        <taxon>Cypriniformes</taxon>
        <taxon>Cyprinidae</taxon>
        <taxon>Labeoninae</taxon>
        <taxon>Labeonini</taxon>
        <taxon>Cirrhinus</taxon>
    </lineage>
</organism>
<protein>
    <submittedName>
        <fullName evidence="1">Uncharacterized protein</fullName>
    </submittedName>
</protein>
<feature type="non-terminal residue" evidence="1">
    <location>
        <position position="67"/>
    </location>
</feature>